<dbReference type="Proteomes" id="UP001150641">
    <property type="component" value="Unassembled WGS sequence"/>
</dbReference>
<name>A0A9X3AAW7_9ENTR</name>
<organism evidence="1 2">
    <name type="scientific">Dryocola boscaweniae</name>
    <dbReference type="NCBI Taxonomy" id="2925397"/>
    <lineage>
        <taxon>Bacteria</taxon>
        <taxon>Pseudomonadati</taxon>
        <taxon>Pseudomonadota</taxon>
        <taxon>Gammaproteobacteria</taxon>
        <taxon>Enterobacterales</taxon>
        <taxon>Enterobacteriaceae</taxon>
        <taxon>Dryocola</taxon>
    </lineage>
</organism>
<dbReference type="EMBL" id="JALHAP010000050">
    <property type="protein sequence ID" value="MCT4700278.1"/>
    <property type="molecule type" value="Genomic_DNA"/>
</dbReference>
<protein>
    <submittedName>
        <fullName evidence="1">Uncharacterized protein</fullName>
    </submittedName>
</protein>
<gene>
    <name evidence="1" type="ORF">MUA00_00285</name>
</gene>
<proteinExistence type="predicted"/>
<accession>A0A9X3AAW7</accession>
<sequence length="329" mass="35461">AGNSLWMQRDTAGNASAEVVNTSGNIETQNGDITIRTGHLLNEAEGLTISQYEREYPDAIPGLSEGLHGWYYGMQTPDFEVDIEEWKHNGDNIVWKSEEECTGSGAIGSGGCRDIYYYRLKGEDTRRYLLGESVVSVSATGGAARIAAGRDIAINAGTLDNRASHILAERNVTLKGDTLNNLSAEGGRQAIYVNAEYRCEWFYNDCDSSRWQPLTKLNENTWAWANSRKFGVVPYILGERTTEFVADGGVYRSVIQAGGNVTASFTSDISNTTTTANAGGISNTISSPTLNTLSSQTIGNSQQGLDLASADATAVNSPEWQDNLADAVA</sequence>
<comment type="caution">
    <text evidence="1">The sequence shown here is derived from an EMBL/GenBank/DDBJ whole genome shotgun (WGS) entry which is preliminary data.</text>
</comment>
<feature type="non-terminal residue" evidence="1">
    <location>
        <position position="329"/>
    </location>
</feature>
<reference evidence="1" key="1">
    <citation type="submission" date="2022-03" db="EMBL/GenBank/DDBJ databases">
        <title>Proposal of a novel genus Dryocolo and two novel species.</title>
        <authorList>
            <person name="Maddock D.W."/>
            <person name="Brady C.L."/>
            <person name="Denman S."/>
            <person name="Arnold D."/>
        </authorList>
    </citation>
    <scope>NUCLEOTIDE SEQUENCE</scope>
    <source>
        <strain evidence="1">H6W4</strain>
    </source>
</reference>
<evidence type="ECO:0000313" key="2">
    <source>
        <dbReference type="Proteomes" id="UP001150641"/>
    </source>
</evidence>
<evidence type="ECO:0000313" key="1">
    <source>
        <dbReference type="EMBL" id="MCT4700278.1"/>
    </source>
</evidence>
<dbReference type="AlphaFoldDB" id="A0A9X3AAW7"/>
<keyword evidence="2" id="KW-1185">Reference proteome</keyword>
<feature type="non-terminal residue" evidence="1">
    <location>
        <position position="1"/>
    </location>
</feature>